<dbReference type="InterPro" id="IPR038718">
    <property type="entry name" value="SNF2-like_sf"/>
</dbReference>
<evidence type="ECO:0000259" key="6">
    <source>
        <dbReference type="PROSITE" id="PS51192"/>
    </source>
</evidence>
<feature type="domain" description="HARP" evidence="8">
    <location>
        <begin position="104"/>
        <end position="182"/>
    </location>
</feature>
<feature type="region of interest" description="Disordered" evidence="5">
    <location>
        <begin position="672"/>
        <end position="700"/>
    </location>
</feature>
<evidence type="ECO:0000256" key="4">
    <source>
        <dbReference type="PROSITE-ProRule" id="PRU00800"/>
    </source>
</evidence>
<feature type="compositionally biased region" description="Polar residues" evidence="5">
    <location>
        <begin position="24"/>
        <end position="49"/>
    </location>
</feature>
<dbReference type="SMART" id="SM00487">
    <property type="entry name" value="DEXDc"/>
    <property type="match status" value="1"/>
</dbReference>
<evidence type="ECO:0000256" key="1">
    <source>
        <dbReference type="ARBA" id="ARBA00004123"/>
    </source>
</evidence>
<feature type="region of interest" description="Disordered" evidence="5">
    <location>
        <begin position="19"/>
        <end position="49"/>
    </location>
</feature>
<dbReference type="Proteomes" id="UP001151699">
    <property type="component" value="Chromosome A"/>
</dbReference>
<name>A0A9Q0NA43_9DIPT</name>
<dbReference type="Pfam" id="PF00176">
    <property type="entry name" value="SNF2-rel_dom"/>
    <property type="match status" value="1"/>
</dbReference>
<dbReference type="InterPro" id="IPR010003">
    <property type="entry name" value="HARP_dom"/>
</dbReference>
<dbReference type="SMART" id="SM00490">
    <property type="entry name" value="HELICc"/>
    <property type="match status" value="1"/>
</dbReference>
<dbReference type="InterPro" id="IPR000330">
    <property type="entry name" value="SNF2_N"/>
</dbReference>
<evidence type="ECO:0000256" key="2">
    <source>
        <dbReference type="ARBA" id="ARBA00022801"/>
    </source>
</evidence>
<dbReference type="Gene3D" id="3.40.50.300">
    <property type="entry name" value="P-loop containing nucleotide triphosphate hydrolases"/>
    <property type="match status" value="1"/>
</dbReference>
<dbReference type="GO" id="GO:0016787">
    <property type="term" value="F:hydrolase activity"/>
    <property type="evidence" value="ECO:0007669"/>
    <property type="project" value="UniProtKB-KW"/>
</dbReference>
<evidence type="ECO:0000259" key="8">
    <source>
        <dbReference type="PROSITE" id="PS51467"/>
    </source>
</evidence>
<comment type="similarity">
    <text evidence="4">Belongs to the SNF2/RAD54 helicase family. SMARCAL1 subfamily.</text>
</comment>
<dbReference type="PANTHER" id="PTHR45766">
    <property type="entry name" value="DNA ANNEALING HELICASE AND ENDONUCLEASE ZRANB3 FAMILY MEMBER"/>
    <property type="match status" value="1"/>
</dbReference>
<accession>A0A9Q0NA43</accession>
<dbReference type="CDD" id="cd18010">
    <property type="entry name" value="DEXHc_HARP_SMARCAL1"/>
    <property type="match status" value="1"/>
</dbReference>
<evidence type="ECO:0000256" key="5">
    <source>
        <dbReference type="SAM" id="MobiDB-lite"/>
    </source>
</evidence>
<dbReference type="GO" id="GO:0043596">
    <property type="term" value="C:nuclear replication fork"/>
    <property type="evidence" value="ECO:0007669"/>
    <property type="project" value="TreeGrafter"/>
</dbReference>
<dbReference type="GO" id="GO:0006281">
    <property type="term" value="P:DNA repair"/>
    <property type="evidence" value="ECO:0007669"/>
    <property type="project" value="TreeGrafter"/>
</dbReference>
<dbReference type="SUPFAM" id="SSF52540">
    <property type="entry name" value="P-loop containing nucleoside triphosphate hydrolases"/>
    <property type="match status" value="2"/>
</dbReference>
<evidence type="ECO:0000313" key="9">
    <source>
        <dbReference type="EMBL" id="KAJ6646348.1"/>
    </source>
</evidence>
<dbReference type="GO" id="GO:0005524">
    <property type="term" value="F:ATP binding"/>
    <property type="evidence" value="ECO:0007669"/>
    <property type="project" value="InterPro"/>
</dbReference>
<dbReference type="InterPro" id="IPR049730">
    <property type="entry name" value="SNF2/RAD54-like_C"/>
</dbReference>
<dbReference type="PROSITE" id="PS51192">
    <property type="entry name" value="HELICASE_ATP_BIND_1"/>
    <property type="match status" value="1"/>
</dbReference>
<dbReference type="PANTHER" id="PTHR45766:SF6">
    <property type="entry name" value="SWI_SNF-RELATED MATRIX-ASSOCIATED ACTIN-DEPENDENT REGULATOR OF CHROMATIN SUBFAMILY A-LIKE PROTEIN 1"/>
    <property type="match status" value="1"/>
</dbReference>
<keyword evidence="2" id="KW-0378">Hydrolase</keyword>
<reference evidence="9" key="1">
    <citation type="submission" date="2022-07" db="EMBL/GenBank/DDBJ databases">
        <authorList>
            <person name="Trinca V."/>
            <person name="Uliana J.V.C."/>
            <person name="Torres T.T."/>
            <person name="Ward R.J."/>
            <person name="Monesi N."/>
        </authorList>
    </citation>
    <scope>NUCLEOTIDE SEQUENCE</scope>
    <source>
        <strain evidence="9">HSMRA1968</strain>
        <tissue evidence="9">Whole embryos</tissue>
    </source>
</reference>
<evidence type="ECO:0000259" key="7">
    <source>
        <dbReference type="PROSITE" id="PS51194"/>
    </source>
</evidence>
<feature type="domain" description="Helicase ATP-binding" evidence="6">
    <location>
        <begin position="222"/>
        <end position="378"/>
    </location>
</feature>
<dbReference type="InterPro" id="IPR001650">
    <property type="entry name" value="Helicase_C-like"/>
</dbReference>
<sequence>MSCTAEEISEKRRIALERLKNRKLQMNTAAQSATKTTEQPMQSATSPKSVESFYGKVTNVKTDQLTAYENKMKTSATSKATNRILSQPYPNNKFEAGASQKNKTLAPVFTKVIACSCSMISTRRFEVVTSGFHQKLIDVFKTIPSRSYDSNTHKWSFALQDYELLQEKVGHLHPEVAIGSLPKFVFNLMKQAEKDQIDLNCLQAIEPKLSKQLLDFQKYGVAFGIANGGRCMIADDMGLGKTFQSLAIADFYKNDFPLLICTTATARDDWMRHVRNLLPWISPESIVCWQSTQDYLGKVKVLITSYSLMDKNCDRLFEKNFGILILDESHTIKNFKAKSTVSALRLGEKAKRVILLTGTPALSRPSELFSQLNLIDNKFFGGFKEYGMRYCAGKQTTFGFDCSGQSNLQELNIILRQRFMIRRTKEDVEFELGAKSRETIMLDPNKIWTTNDHDALEAVENAKVYSTDLLRLKGAQREEVLLRFYSETAKLKANAVCAYVKEVLKEKLKFIVFAYHKVMLDAISSCLTKKNIDFIRIDGTTRTDLRSTYIERFQNRKSCEVAVLSLKACNSAITLTAASLVIFAELDWNPSTLAQCESRAHRIGQKQPVTCRYLLAKDTADDYIWTMLQQKQDVLNRAGLFSEDLSDATHTIATVEKSNTLTQYFQSSSKGVSEMEPVGKSSSLTKETNKENGENYKSMLDEEDDVFMQLDF</sequence>
<dbReference type="CDD" id="cd18793">
    <property type="entry name" value="SF2_C_SNF"/>
    <property type="match status" value="1"/>
</dbReference>
<proteinExistence type="inferred from homology"/>
<comment type="caution">
    <text evidence="9">The sequence shown here is derived from an EMBL/GenBank/DDBJ whole genome shotgun (WGS) entry which is preliminary data.</text>
</comment>
<dbReference type="Pfam" id="PF07443">
    <property type="entry name" value="HARP"/>
    <property type="match status" value="1"/>
</dbReference>
<evidence type="ECO:0000313" key="10">
    <source>
        <dbReference type="Proteomes" id="UP001151699"/>
    </source>
</evidence>
<comment type="subcellular location">
    <subcellularLocation>
        <location evidence="1">Nucleus</location>
    </subcellularLocation>
</comment>
<dbReference type="Pfam" id="PF00271">
    <property type="entry name" value="Helicase_C"/>
    <property type="match status" value="1"/>
</dbReference>
<dbReference type="InterPro" id="IPR014001">
    <property type="entry name" value="Helicase_ATP-bd"/>
</dbReference>
<protein>
    <submittedName>
        <fullName evidence="9">SWI/SNF-related matrix-associated actin-dependent regulator of chromatin subfamily A-like protein 1</fullName>
    </submittedName>
</protein>
<gene>
    <name evidence="9" type="primary">Marcal1</name>
    <name evidence="9" type="ORF">Bhyg_01559</name>
</gene>
<evidence type="ECO:0000256" key="3">
    <source>
        <dbReference type="ARBA" id="ARBA00023242"/>
    </source>
</evidence>
<dbReference type="PROSITE" id="PS51467">
    <property type="entry name" value="HARP"/>
    <property type="match status" value="1"/>
</dbReference>
<dbReference type="AlphaFoldDB" id="A0A9Q0NA43"/>
<keyword evidence="3" id="KW-0539">Nucleus</keyword>
<organism evidence="9 10">
    <name type="scientific">Pseudolycoriella hygida</name>
    <dbReference type="NCBI Taxonomy" id="35572"/>
    <lineage>
        <taxon>Eukaryota</taxon>
        <taxon>Metazoa</taxon>
        <taxon>Ecdysozoa</taxon>
        <taxon>Arthropoda</taxon>
        <taxon>Hexapoda</taxon>
        <taxon>Insecta</taxon>
        <taxon>Pterygota</taxon>
        <taxon>Neoptera</taxon>
        <taxon>Endopterygota</taxon>
        <taxon>Diptera</taxon>
        <taxon>Nematocera</taxon>
        <taxon>Sciaroidea</taxon>
        <taxon>Sciaridae</taxon>
        <taxon>Pseudolycoriella</taxon>
    </lineage>
</organism>
<dbReference type="OrthoDB" id="2801544at2759"/>
<dbReference type="PROSITE" id="PS51194">
    <property type="entry name" value="HELICASE_CTER"/>
    <property type="match status" value="1"/>
</dbReference>
<dbReference type="Gene3D" id="3.40.50.10810">
    <property type="entry name" value="Tandem AAA-ATPase domain"/>
    <property type="match status" value="1"/>
</dbReference>
<dbReference type="InterPro" id="IPR027417">
    <property type="entry name" value="P-loop_NTPase"/>
</dbReference>
<keyword evidence="10" id="KW-1185">Reference proteome</keyword>
<feature type="domain" description="Helicase C-terminal" evidence="7">
    <location>
        <begin position="495"/>
        <end position="653"/>
    </location>
</feature>
<dbReference type="GO" id="GO:0031297">
    <property type="term" value="P:replication fork processing"/>
    <property type="evidence" value="ECO:0007669"/>
    <property type="project" value="TreeGrafter"/>
</dbReference>
<dbReference type="EMBL" id="WJQU01000001">
    <property type="protein sequence ID" value="KAJ6646348.1"/>
    <property type="molecule type" value="Genomic_DNA"/>
</dbReference>